<proteinExistence type="predicted"/>
<evidence type="ECO:0000256" key="1">
    <source>
        <dbReference type="SAM" id="Phobius"/>
    </source>
</evidence>
<dbReference type="AlphaFoldDB" id="A0A4R1F9P8"/>
<keyword evidence="3" id="KW-1185">Reference proteome</keyword>
<evidence type="ECO:0000313" key="2">
    <source>
        <dbReference type="EMBL" id="TCJ87521.1"/>
    </source>
</evidence>
<feature type="transmembrane region" description="Helical" evidence="1">
    <location>
        <begin position="40"/>
        <end position="62"/>
    </location>
</feature>
<protein>
    <submittedName>
        <fullName evidence="2">Uncharacterized protein</fullName>
    </submittedName>
</protein>
<feature type="transmembrane region" description="Helical" evidence="1">
    <location>
        <begin position="6"/>
        <end position="28"/>
    </location>
</feature>
<sequence>MDTIFALLVIALVYLWPMLLSEYSLFNYGNQKTIQLRIKFYLISYGIWFIFLYGNLYLALYLQPKAFQHSQECNLNLNECNEFFIRVTDFIYSSGNLYCHLLALPFAWFVLRWQSNIPNKVLKKERQKRASS</sequence>
<feature type="transmembrane region" description="Helical" evidence="1">
    <location>
        <begin position="90"/>
        <end position="111"/>
    </location>
</feature>
<name>A0A4R1F9P8_9GAMM</name>
<keyword evidence="1" id="KW-0812">Transmembrane</keyword>
<accession>A0A4R1F9P8</accession>
<keyword evidence="1" id="KW-1133">Transmembrane helix</keyword>
<reference evidence="2 3" key="1">
    <citation type="submission" date="2019-03" db="EMBL/GenBank/DDBJ databases">
        <title>Genomic Encyclopedia of Type Strains, Phase IV (KMG-IV): sequencing the most valuable type-strain genomes for metagenomic binning, comparative biology and taxonomic classification.</title>
        <authorList>
            <person name="Goeker M."/>
        </authorList>
    </citation>
    <scope>NUCLEOTIDE SEQUENCE [LARGE SCALE GENOMIC DNA]</scope>
    <source>
        <strain evidence="2 3">DSM 24830</strain>
    </source>
</reference>
<comment type="caution">
    <text evidence="2">The sequence shown here is derived from an EMBL/GenBank/DDBJ whole genome shotgun (WGS) entry which is preliminary data.</text>
</comment>
<dbReference type="Proteomes" id="UP000294887">
    <property type="component" value="Unassembled WGS sequence"/>
</dbReference>
<evidence type="ECO:0000313" key="3">
    <source>
        <dbReference type="Proteomes" id="UP000294887"/>
    </source>
</evidence>
<gene>
    <name evidence="2" type="ORF">EV695_2031</name>
</gene>
<organism evidence="2 3">
    <name type="scientific">Cocleimonas flava</name>
    <dbReference type="NCBI Taxonomy" id="634765"/>
    <lineage>
        <taxon>Bacteria</taxon>
        <taxon>Pseudomonadati</taxon>
        <taxon>Pseudomonadota</taxon>
        <taxon>Gammaproteobacteria</taxon>
        <taxon>Thiotrichales</taxon>
        <taxon>Thiotrichaceae</taxon>
        <taxon>Cocleimonas</taxon>
    </lineage>
</organism>
<keyword evidence="1" id="KW-0472">Membrane</keyword>
<dbReference type="EMBL" id="SMFQ01000003">
    <property type="protein sequence ID" value="TCJ87521.1"/>
    <property type="molecule type" value="Genomic_DNA"/>
</dbReference>